<protein>
    <submittedName>
        <fullName evidence="1">Uncharacterized protein</fullName>
    </submittedName>
</protein>
<sequence>MHPDCNYLKELENLSIELEKKIEKVGFLQREILENHHQTSERVLVELVSIFELIKKSSEMIKYEHIDRKNSVINFLDKCYLDDEN</sequence>
<name>A8G6S2_PROM2</name>
<dbReference type="EMBL" id="CP000825">
    <property type="protein sequence ID" value="ABV51303.1"/>
    <property type="molecule type" value="Genomic_DNA"/>
</dbReference>
<dbReference type="KEGG" id="pmh:P9215_16901"/>
<proteinExistence type="predicted"/>
<evidence type="ECO:0000313" key="2">
    <source>
        <dbReference type="Proteomes" id="UP000002014"/>
    </source>
</evidence>
<dbReference type="HOGENOM" id="CLU_2510021_0_0_3"/>
<dbReference type="Proteomes" id="UP000002014">
    <property type="component" value="Chromosome"/>
</dbReference>
<evidence type="ECO:0000313" key="1">
    <source>
        <dbReference type="EMBL" id="ABV51303.1"/>
    </source>
</evidence>
<gene>
    <name evidence="1" type="ordered locus">P9215_16901</name>
</gene>
<reference evidence="1 2" key="1">
    <citation type="journal article" date="2007" name="PLoS Genet.">
        <title>Patterns and implications of gene gain and loss in the evolution of Prochlorococcus.</title>
        <authorList>
            <person name="Kettler G.C."/>
            <person name="Martiny A.C."/>
            <person name="Huang K."/>
            <person name="Zucker J."/>
            <person name="Coleman M.L."/>
            <person name="Rodrigue S."/>
            <person name="Chen F."/>
            <person name="Lapidus A."/>
            <person name="Ferriera S."/>
            <person name="Johnson J."/>
            <person name="Steglich C."/>
            <person name="Church G.M."/>
            <person name="Richardson P."/>
            <person name="Chisholm S.W."/>
        </authorList>
    </citation>
    <scope>NUCLEOTIDE SEQUENCE [LARGE SCALE GENOMIC DNA]</scope>
    <source>
        <strain evidence="1 2">MIT 9215</strain>
    </source>
</reference>
<dbReference type="STRING" id="93060.P9215_16901"/>
<accession>A8G6S2</accession>
<dbReference type="AlphaFoldDB" id="A8G6S2"/>
<dbReference type="RefSeq" id="WP_012008334.1">
    <property type="nucleotide sequence ID" value="NC_009840.1"/>
</dbReference>
<organism evidence="1 2">
    <name type="scientific">Prochlorococcus marinus (strain MIT 9215)</name>
    <dbReference type="NCBI Taxonomy" id="93060"/>
    <lineage>
        <taxon>Bacteria</taxon>
        <taxon>Bacillati</taxon>
        <taxon>Cyanobacteriota</taxon>
        <taxon>Cyanophyceae</taxon>
        <taxon>Synechococcales</taxon>
        <taxon>Prochlorococcaceae</taxon>
        <taxon>Prochlorococcus</taxon>
    </lineage>
</organism>